<evidence type="ECO:0000313" key="2">
    <source>
        <dbReference type="Proteomes" id="UP001163321"/>
    </source>
</evidence>
<dbReference type="EMBL" id="CM047587">
    <property type="protein sequence ID" value="KAI9906816.1"/>
    <property type="molecule type" value="Genomic_DNA"/>
</dbReference>
<keyword evidence="2" id="KW-1185">Reference proteome</keyword>
<sequence>MCVVEIGIDVAAGQSVSLLFVEAYSVRSICEIVGRLRIVMPGLWATPESARTITVKARSSKGQLRSLLCREYKVTIGVDGVVHEVPVVEWPLEQPFDGILVEADQSMH</sequence>
<organism evidence="1 2">
    <name type="scientific">Peronosclerospora sorghi</name>
    <dbReference type="NCBI Taxonomy" id="230839"/>
    <lineage>
        <taxon>Eukaryota</taxon>
        <taxon>Sar</taxon>
        <taxon>Stramenopiles</taxon>
        <taxon>Oomycota</taxon>
        <taxon>Peronosporomycetes</taxon>
        <taxon>Peronosporales</taxon>
        <taxon>Peronosporaceae</taxon>
        <taxon>Peronosclerospora</taxon>
    </lineage>
</organism>
<name>A0ACC0VMV7_9STRA</name>
<protein>
    <submittedName>
        <fullName evidence="1">Uncharacterized protein</fullName>
    </submittedName>
</protein>
<accession>A0ACC0VMV7</accession>
<gene>
    <name evidence="1" type="ORF">PsorP6_004177</name>
</gene>
<evidence type="ECO:0000313" key="1">
    <source>
        <dbReference type="EMBL" id="KAI9906816.1"/>
    </source>
</evidence>
<reference evidence="1 2" key="1">
    <citation type="journal article" date="2022" name="bioRxiv">
        <title>The genome of the oomycete Peronosclerospora sorghi, a cosmopolitan pathogen of maize and sorghum, is inflated with dispersed pseudogenes.</title>
        <authorList>
            <person name="Fletcher K."/>
            <person name="Martin F."/>
            <person name="Isakeit T."/>
            <person name="Cavanaugh K."/>
            <person name="Magill C."/>
            <person name="Michelmore R."/>
        </authorList>
    </citation>
    <scope>NUCLEOTIDE SEQUENCE [LARGE SCALE GENOMIC DNA]</scope>
    <source>
        <strain evidence="1">P6</strain>
    </source>
</reference>
<proteinExistence type="predicted"/>
<comment type="caution">
    <text evidence="1">The sequence shown here is derived from an EMBL/GenBank/DDBJ whole genome shotgun (WGS) entry which is preliminary data.</text>
</comment>
<dbReference type="Proteomes" id="UP001163321">
    <property type="component" value="Chromosome 8"/>
</dbReference>